<dbReference type="GO" id="GO:0016491">
    <property type="term" value="F:oxidoreductase activity"/>
    <property type="evidence" value="ECO:0007669"/>
    <property type="project" value="InterPro"/>
</dbReference>
<dbReference type="SMART" id="SM01092">
    <property type="entry name" value="CO_deh_flav_C"/>
    <property type="match status" value="1"/>
</dbReference>
<organism evidence="4 5">
    <name type="scientific">Xanthomonas arboricola pv. pruni str. MAFF 311562</name>
    <dbReference type="NCBI Taxonomy" id="1414836"/>
    <lineage>
        <taxon>Bacteria</taxon>
        <taxon>Pseudomonadati</taxon>
        <taxon>Pseudomonadota</taxon>
        <taxon>Gammaproteobacteria</taxon>
        <taxon>Lysobacterales</taxon>
        <taxon>Lysobacteraceae</taxon>
        <taxon>Xanthomonas</taxon>
    </lineage>
</organism>
<evidence type="ECO:0000313" key="4">
    <source>
        <dbReference type="EMBL" id="GAE52327.1"/>
    </source>
</evidence>
<accession>W4S7K0</accession>
<evidence type="ECO:0000313" key="5">
    <source>
        <dbReference type="Proteomes" id="UP000019143"/>
    </source>
</evidence>
<feature type="compositionally biased region" description="Basic residues" evidence="2">
    <location>
        <begin position="372"/>
        <end position="394"/>
    </location>
</feature>
<dbReference type="InterPro" id="IPR002346">
    <property type="entry name" value="Mopterin_DH_FAD-bd"/>
</dbReference>
<protein>
    <submittedName>
        <fullName evidence="4">Oxidoreductase, molybdopterin-binding subunit</fullName>
    </submittedName>
</protein>
<dbReference type="GO" id="GO:0071949">
    <property type="term" value="F:FAD binding"/>
    <property type="evidence" value="ECO:0007669"/>
    <property type="project" value="InterPro"/>
</dbReference>
<dbReference type="InterPro" id="IPR016166">
    <property type="entry name" value="FAD-bd_PCMH"/>
</dbReference>
<dbReference type="SUPFAM" id="SSF55447">
    <property type="entry name" value="CO dehydrogenase flavoprotein C-terminal domain-like"/>
    <property type="match status" value="1"/>
</dbReference>
<gene>
    <name evidence="4" type="ORF">XPU_3859</name>
</gene>
<feature type="domain" description="FAD-binding PCMH-type" evidence="3">
    <location>
        <begin position="1"/>
        <end position="232"/>
    </location>
</feature>
<sequence>MIPLTYTRADSVDAALTALSVRGSDPHPVPAEAPVRLIAGGTNLTDLMKLQLMRPGSLVDINRLPLDGISALPEGGLRLGALARNADTAYHPDVETRYPLLSAAILAGASPQIRNMASNGGNLLQRTRCLYFYDHATPCNKRAPGTGCSAIGGLTTYNAILGASVQCIATHPSDMCVALAALDAVVHVRGPNGERDIPFAQFHRLPGEHPELDSTLARDELIVHIDLPDAQRFVAHSAYLKIRERLSYAFALVSVAAALDLAEDGSIREVRVALGGVAHKPGAIPTPKRSWRANRPRPRASAAWPMPCCRVRNRKATTPSSYRWHAARSCVPWTSPARAPSTTAGEPARWRKRHERTQHRSTRQRPDPAGCRQRHRLSPHRHRRHPHRRTRQGHRPGTLCRRMAGGGSGLWCGGQQQHRQGRDRRFPS</sequence>
<evidence type="ECO:0000259" key="3">
    <source>
        <dbReference type="PROSITE" id="PS51387"/>
    </source>
</evidence>
<feature type="region of interest" description="Disordered" evidence="2">
    <location>
        <begin position="334"/>
        <end position="428"/>
    </location>
</feature>
<dbReference type="EMBL" id="BAVB01000349">
    <property type="protein sequence ID" value="GAE52327.1"/>
    <property type="molecule type" value="Genomic_DNA"/>
</dbReference>
<dbReference type="InterPro" id="IPR005107">
    <property type="entry name" value="CO_DH_flav_C"/>
</dbReference>
<dbReference type="InterPro" id="IPR016167">
    <property type="entry name" value="FAD-bd_PCMH_sub1"/>
</dbReference>
<comment type="caution">
    <text evidence="4">The sequence shown here is derived from an EMBL/GenBank/DDBJ whole genome shotgun (WGS) entry which is preliminary data.</text>
</comment>
<dbReference type="InterPro" id="IPR036318">
    <property type="entry name" value="FAD-bd_PCMH-like_sf"/>
</dbReference>
<dbReference type="Gene3D" id="3.30.465.10">
    <property type="match status" value="1"/>
</dbReference>
<dbReference type="SUPFAM" id="SSF56176">
    <property type="entry name" value="FAD-binding/transporter-associated domain-like"/>
    <property type="match status" value="1"/>
</dbReference>
<name>W4S7K0_9XANT</name>
<dbReference type="Gene3D" id="3.30.43.10">
    <property type="entry name" value="Uridine Diphospho-n-acetylenolpyruvylglucosamine Reductase, domain 2"/>
    <property type="match status" value="1"/>
</dbReference>
<dbReference type="InterPro" id="IPR036683">
    <property type="entry name" value="CO_DH_flav_C_dom_sf"/>
</dbReference>
<evidence type="ECO:0000256" key="1">
    <source>
        <dbReference type="ARBA" id="ARBA00022827"/>
    </source>
</evidence>
<dbReference type="InterPro" id="IPR016169">
    <property type="entry name" value="FAD-bd_PCMH_sub2"/>
</dbReference>
<reference evidence="4 5" key="1">
    <citation type="submission" date="2014-01" db="EMBL/GenBank/DDBJ databases">
        <title>Genome sequence and analysis of Xanthomonas arboricola pv. pruni.</title>
        <authorList>
            <person name="Fujikawa T."/>
            <person name="Nakazono-Nagaoka E."/>
        </authorList>
    </citation>
    <scope>NUCLEOTIDE SEQUENCE [LARGE SCALE GENOMIC DNA]</scope>
    <source>
        <strain evidence="5">MAFF 311562</strain>
    </source>
</reference>
<dbReference type="PANTHER" id="PTHR42659:SF1">
    <property type="entry name" value="OXIDOREDUCTASE"/>
    <property type="match status" value="1"/>
</dbReference>
<dbReference type="Pfam" id="PF00941">
    <property type="entry name" value="FAD_binding_5"/>
    <property type="match status" value="1"/>
</dbReference>
<feature type="compositionally biased region" description="Basic residues" evidence="2">
    <location>
        <begin position="350"/>
        <end position="363"/>
    </location>
</feature>
<dbReference type="Gene3D" id="3.30.390.50">
    <property type="entry name" value="CO dehydrogenase flavoprotein, C-terminal domain"/>
    <property type="match status" value="1"/>
</dbReference>
<proteinExistence type="predicted"/>
<keyword evidence="1" id="KW-0274">FAD</keyword>
<dbReference type="InterPro" id="IPR051312">
    <property type="entry name" value="Diverse_Substr_Oxidored"/>
</dbReference>
<evidence type="ECO:0000256" key="2">
    <source>
        <dbReference type="SAM" id="MobiDB-lite"/>
    </source>
</evidence>
<dbReference type="Pfam" id="PF03450">
    <property type="entry name" value="CO_deh_flav_C"/>
    <property type="match status" value="1"/>
</dbReference>
<dbReference type="PROSITE" id="PS51387">
    <property type="entry name" value="FAD_PCMH"/>
    <property type="match status" value="1"/>
</dbReference>
<dbReference type="Proteomes" id="UP000019143">
    <property type="component" value="Unassembled WGS sequence"/>
</dbReference>
<dbReference type="PANTHER" id="PTHR42659">
    <property type="entry name" value="XANTHINE DEHYDROGENASE SUBUNIT C-RELATED"/>
    <property type="match status" value="1"/>
</dbReference>
<keyword evidence="1" id="KW-0285">Flavoprotein</keyword>
<dbReference type="AlphaFoldDB" id="W4S7K0"/>